<gene>
    <name evidence="2" type="ORF">AWC16_21215</name>
</gene>
<keyword evidence="3" id="KW-1185">Reference proteome</keyword>
<evidence type="ECO:0000313" key="2">
    <source>
        <dbReference type="EMBL" id="ORW07696.1"/>
    </source>
</evidence>
<dbReference type="STRING" id="1108812.AWC16_21215"/>
<name>A0A1X1Y9G2_9MYCO</name>
<sequence>MALTKEWTVAAITVADLAGVVYSSGKVFNGLAAGRLDTENFLRSGSLDGITSRSDLALLEDLRDCAQLIIDRGGQRINADFVRAVNATISRSGALHPGQFRTTDQRIGVATRYGLHTPDGITEDVLQQFLDAALQGNDPCEVALELFVVLAKAQPFEDGNKRTALFVANAALIGSGTGKLLTIPVDEQDTFNDLLARAYIFGEHDALKSLLRDQGLTDLGH</sequence>
<dbReference type="Gene3D" id="1.10.3290.10">
    <property type="entry name" value="Fido-like domain"/>
    <property type="match status" value="1"/>
</dbReference>
<protein>
    <submittedName>
        <fullName evidence="2">Cell filamentation protein Fic</fullName>
    </submittedName>
</protein>
<dbReference type="SUPFAM" id="SSF140931">
    <property type="entry name" value="Fic-like"/>
    <property type="match status" value="1"/>
</dbReference>
<dbReference type="OrthoDB" id="9807853at2"/>
<feature type="domain" description="Fido" evidence="1">
    <location>
        <begin position="77"/>
        <end position="213"/>
    </location>
</feature>
<dbReference type="PROSITE" id="PS51459">
    <property type="entry name" value="FIDO"/>
    <property type="match status" value="1"/>
</dbReference>
<evidence type="ECO:0000313" key="3">
    <source>
        <dbReference type="Proteomes" id="UP000193866"/>
    </source>
</evidence>
<dbReference type="EMBL" id="LQPG01000044">
    <property type="protein sequence ID" value="ORW07696.1"/>
    <property type="molecule type" value="Genomic_DNA"/>
</dbReference>
<organism evidence="2 3">
    <name type="scientific">Mycolicibacter longobardus</name>
    <dbReference type="NCBI Taxonomy" id="1108812"/>
    <lineage>
        <taxon>Bacteria</taxon>
        <taxon>Bacillati</taxon>
        <taxon>Actinomycetota</taxon>
        <taxon>Actinomycetes</taxon>
        <taxon>Mycobacteriales</taxon>
        <taxon>Mycobacteriaceae</taxon>
        <taxon>Mycolicibacter</taxon>
    </lineage>
</organism>
<dbReference type="Proteomes" id="UP000193866">
    <property type="component" value="Unassembled WGS sequence"/>
</dbReference>
<comment type="caution">
    <text evidence="2">The sequence shown here is derived from an EMBL/GenBank/DDBJ whole genome shotgun (WGS) entry which is preliminary data.</text>
</comment>
<proteinExistence type="predicted"/>
<reference evidence="2 3" key="1">
    <citation type="submission" date="2016-01" db="EMBL/GenBank/DDBJ databases">
        <title>The new phylogeny of the genus Mycobacterium.</title>
        <authorList>
            <person name="Tarcisio F."/>
            <person name="Conor M."/>
            <person name="Antonella G."/>
            <person name="Elisabetta G."/>
            <person name="Giulia F.S."/>
            <person name="Sara T."/>
            <person name="Anna F."/>
            <person name="Clotilde B."/>
            <person name="Roberto B."/>
            <person name="Veronica D.S."/>
            <person name="Fabio R."/>
            <person name="Monica P."/>
            <person name="Olivier J."/>
            <person name="Enrico T."/>
            <person name="Nicola S."/>
        </authorList>
    </citation>
    <scope>NUCLEOTIDE SEQUENCE [LARGE SCALE GENOMIC DNA]</scope>
    <source>
        <strain evidence="2 3">DSM 45394</strain>
    </source>
</reference>
<evidence type="ECO:0000259" key="1">
    <source>
        <dbReference type="PROSITE" id="PS51459"/>
    </source>
</evidence>
<dbReference type="Pfam" id="PF02661">
    <property type="entry name" value="Fic"/>
    <property type="match status" value="1"/>
</dbReference>
<dbReference type="AlphaFoldDB" id="A0A1X1Y9G2"/>
<dbReference type="InterPro" id="IPR003812">
    <property type="entry name" value="Fido"/>
</dbReference>
<dbReference type="InterPro" id="IPR036597">
    <property type="entry name" value="Fido-like_dom_sf"/>
</dbReference>
<accession>A0A1X1Y9G2</accession>